<feature type="region of interest" description="Disordered" evidence="1">
    <location>
        <begin position="118"/>
        <end position="151"/>
    </location>
</feature>
<proteinExistence type="predicted"/>
<protein>
    <submittedName>
        <fullName evidence="2">Uncharacterized protein</fullName>
    </submittedName>
</protein>
<dbReference type="AlphaFoldDB" id="A0A0L8I1D0"/>
<evidence type="ECO:0000313" key="2">
    <source>
        <dbReference type="EMBL" id="KOF95262.1"/>
    </source>
</evidence>
<sequence length="151" mass="17116">MEKRKQIVTKGGGQFIADPHHHHHHTAEEMKKNVARKTAVYRTFSTTTKKIEIAPIEAIEECLGEVRGLATFYTRGRKYGTVEIRFSSEEDAINHSTELIRTQEWVLCQICCQSESRQSAARDRRGMAGGSSHARNGGRWKDSEDNRNEGS</sequence>
<name>A0A0L8I1D0_OCTBM</name>
<organism evidence="2">
    <name type="scientific">Octopus bimaculoides</name>
    <name type="common">California two-spotted octopus</name>
    <dbReference type="NCBI Taxonomy" id="37653"/>
    <lineage>
        <taxon>Eukaryota</taxon>
        <taxon>Metazoa</taxon>
        <taxon>Spiralia</taxon>
        <taxon>Lophotrochozoa</taxon>
        <taxon>Mollusca</taxon>
        <taxon>Cephalopoda</taxon>
        <taxon>Coleoidea</taxon>
        <taxon>Octopodiformes</taxon>
        <taxon>Octopoda</taxon>
        <taxon>Incirrata</taxon>
        <taxon>Octopodidae</taxon>
        <taxon>Octopus</taxon>
    </lineage>
</organism>
<feature type="compositionally biased region" description="Basic and acidic residues" evidence="1">
    <location>
        <begin position="139"/>
        <end position="151"/>
    </location>
</feature>
<feature type="region of interest" description="Disordered" evidence="1">
    <location>
        <begin position="1"/>
        <end position="29"/>
    </location>
</feature>
<evidence type="ECO:0000256" key="1">
    <source>
        <dbReference type="SAM" id="MobiDB-lite"/>
    </source>
</evidence>
<dbReference type="EMBL" id="KQ416772">
    <property type="protein sequence ID" value="KOF95262.1"/>
    <property type="molecule type" value="Genomic_DNA"/>
</dbReference>
<reference evidence="2" key="1">
    <citation type="submission" date="2015-07" db="EMBL/GenBank/DDBJ databases">
        <title>MeaNS - Measles Nucleotide Surveillance Program.</title>
        <authorList>
            <person name="Tran T."/>
            <person name="Druce J."/>
        </authorList>
    </citation>
    <scope>NUCLEOTIDE SEQUENCE</scope>
    <source>
        <strain evidence="2">UCB-OBI-ISO-001</strain>
        <tissue evidence="2">Gonad</tissue>
    </source>
</reference>
<gene>
    <name evidence="2" type="ORF">OCBIM_22038938mg</name>
</gene>
<accession>A0A0L8I1D0</accession>